<accession>A0A432XSH1</accession>
<dbReference type="SUPFAM" id="SSF56784">
    <property type="entry name" value="HAD-like"/>
    <property type="match status" value="1"/>
</dbReference>
<dbReference type="Proteomes" id="UP000287330">
    <property type="component" value="Unassembled WGS sequence"/>
</dbReference>
<dbReference type="EMBL" id="PIPV01000009">
    <property type="protein sequence ID" value="RUO51667.1"/>
    <property type="molecule type" value="Genomic_DNA"/>
</dbReference>
<proteinExistence type="predicted"/>
<dbReference type="InterPro" id="IPR051400">
    <property type="entry name" value="HAD-like_hydrolase"/>
</dbReference>
<dbReference type="Gene3D" id="1.20.120.1600">
    <property type="match status" value="1"/>
</dbReference>
<dbReference type="GO" id="GO:0016787">
    <property type="term" value="F:hydrolase activity"/>
    <property type="evidence" value="ECO:0007669"/>
    <property type="project" value="UniProtKB-KW"/>
</dbReference>
<comment type="caution">
    <text evidence="4">The sequence shown here is derived from an EMBL/GenBank/DDBJ whole genome shotgun (WGS) entry which is preliminary data.</text>
</comment>
<dbReference type="NCBIfam" id="TIGR01549">
    <property type="entry name" value="HAD-SF-IA-v1"/>
    <property type="match status" value="1"/>
</dbReference>
<dbReference type="Pfam" id="PF00702">
    <property type="entry name" value="Hydrolase"/>
    <property type="match status" value="1"/>
</dbReference>
<evidence type="ECO:0000313" key="4">
    <source>
        <dbReference type="EMBL" id="RUO51667.1"/>
    </source>
</evidence>
<gene>
    <name evidence="4" type="ORF">CWE25_10325</name>
</gene>
<dbReference type="InterPro" id="IPR036412">
    <property type="entry name" value="HAD-like_sf"/>
</dbReference>
<dbReference type="InterPro" id="IPR006439">
    <property type="entry name" value="HAD-SF_hydro_IA"/>
</dbReference>
<keyword evidence="2" id="KW-0378">Hydrolase</keyword>
<sequence length="235" mass="27009">MIRFHRRFHLPKVISFDLDDTLYDNVPIIRRTEERTHSLITERVPATREWDIEHWRQRRLDLMQRDNALADNMTALRRATLLQGFRELEIDDAETVTDEIMDAFLAFRSDFSVSEEVHDLLAQLSARYSLVAVSNGNADVKRIGIGQYFKLALQPTEDFRGKPNTDMFDHVQRAMDCHADAILHVGDSPQSDVFGAHRAGMQSVWLTSGLGEPQQLRVLPTVTIDNLQELRALLL</sequence>
<comment type="cofactor">
    <cofactor evidence="1">
        <name>Mg(2+)</name>
        <dbReference type="ChEBI" id="CHEBI:18420"/>
    </cofactor>
</comment>
<dbReference type="SFLD" id="SFLDG01129">
    <property type="entry name" value="C1.5:_HAD__Beta-PGM__Phosphata"/>
    <property type="match status" value="1"/>
</dbReference>
<keyword evidence="5" id="KW-1185">Reference proteome</keyword>
<evidence type="ECO:0000256" key="2">
    <source>
        <dbReference type="ARBA" id="ARBA00022801"/>
    </source>
</evidence>
<dbReference type="RefSeq" id="WP_110575534.1">
    <property type="nucleotide sequence ID" value="NZ_PIPV01000009.1"/>
</dbReference>
<evidence type="ECO:0000256" key="1">
    <source>
        <dbReference type="ARBA" id="ARBA00001946"/>
    </source>
</evidence>
<dbReference type="GO" id="GO:0009231">
    <property type="term" value="P:riboflavin biosynthetic process"/>
    <property type="evidence" value="ECO:0007669"/>
    <property type="project" value="TreeGrafter"/>
</dbReference>
<keyword evidence="3" id="KW-0460">Magnesium</keyword>
<dbReference type="SFLD" id="SFLDS00003">
    <property type="entry name" value="Haloacid_Dehalogenase"/>
    <property type="match status" value="1"/>
</dbReference>
<organism evidence="4 5">
    <name type="scientific">Idiomarina fontislapidosi</name>
    <dbReference type="NCBI Taxonomy" id="263723"/>
    <lineage>
        <taxon>Bacteria</taxon>
        <taxon>Pseudomonadati</taxon>
        <taxon>Pseudomonadota</taxon>
        <taxon>Gammaproteobacteria</taxon>
        <taxon>Alteromonadales</taxon>
        <taxon>Idiomarinaceae</taxon>
        <taxon>Idiomarina</taxon>
    </lineage>
</organism>
<dbReference type="InterPro" id="IPR023214">
    <property type="entry name" value="HAD_sf"/>
</dbReference>
<dbReference type="OrthoDB" id="367448at2"/>
<evidence type="ECO:0000256" key="3">
    <source>
        <dbReference type="ARBA" id="ARBA00022842"/>
    </source>
</evidence>
<dbReference type="PANTHER" id="PTHR46470">
    <property type="entry name" value="N-ACYLNEURAMINATE-9-PHOSPHATASE"/>
    <property type="match status" value="1"/>
</dbReference>
<dbReference type="PANTHER" id="PTHR46470:SF4">
    <property type="entry name" value="5-AMINO-6-(5-PHOSPHO-D-RIBITYLAMINO)URACIL PHOSPHATASE YIGB"/>
    <property type="match status" value="1"/>
</dbReference>
<protein>
    <submittedName>
        <fullName evidence="4">Phosphoesterase</fullName>
    </submittedName>
</protein>
<name>A0A432XSH1_9GAMM</name>
<evidence type="ECO:0000313" key="5">
    <source>
        <dbReference type="Proteomes" id="UP000287330"/>
    </source>
</evidence>
<dbReference type="AlphaFoldDB" id="A0A432XSH1"/>
<dbReference type="Gene3D" id="3.40.50.1000">
    <property type="entry name" value="HAD superfamily/HAD-like"/>
    <property type="match status" value="1"/>
</dbReference>
<reference evidence="5" key="1">
    <citation type="journal article" date="2018" name="Front. Microbiol.">
        <title>Genome-Based Analysis Reveals the Taxonomy and Diversity of the Family Idiomarinaceae.</title>
        <authorList>
            <person name="Liu Y."/>
            <person name="Lai Q."/>
            <person name="Shao Z."/>
        </authorList>
    </citation>
    <scope>NUCLEOTIDE SEQUENCE [LARGE SCALE GENOMIC DNA]</scope>
    <source>
        <strain evidence="5">F23</strain>
    </source>
</reference>